<evidence type="ECO:0000313" key="3">
    <source>
        <dbReference type="Proteomes" id="UP000274756"/>
    </source>
</evidence>
<dbReference type="WBParaSite" id="DME_0000360101-mRNA-1">
    <property type="protein sequence ID" value="DME_0000360101-mRNA-1"/>
    <property type="gene ID" value="DME_0000360101"/>
</dbReference>
<reference evidence="4" key="1">
    <citation type="submission" date="2017-02" db="UniProtKB">
        <authorList>
            <consortium name="WormBaseParasite"/>
        </authorList>
    </citation>
    <scope>IDENTIFICATION</scope>
</reference>
<gene>
    <name evidence="1" type="ORF">DME_LOCUS7606</name>
</gene>
<dbReference type="AlphaFoldDB" id="A0A0N4U955"/>
<protein>
    <submittedName>
        <fullName evidence="4">Secreted protein</fullName>
    </submittedName>
</protein>
<organism evidence="2 4">
    <name type="scientific">Dracunculus medinensis</name>
    <name type="common">Guinea worm</name>
    <dbReference type="NCBI Taxonomy" id="318479"/>
    <lineage>
        <taxon>Eukaryota</taxon>
        <taxon>Metazoa</taxon>
        <taxon>Ecdysozoa</taxon>
        <taxon>Nematoda</taxon>
        <taxon>Chromadorea</taxon>
        <taxon>Rhabditida</taxon>
        <taxon>Spirurina</taxon>
        <taxon>Dracunculoidea</taxon>
        <taxon>Dracunculidae</taxon>
        <taxon>Dracunculus</taxon>
    </lineage>
</organism>
<sequence>MTKVMQALGMLHHLTKTKSNVARRASSASCKLRNCKIETLKKTRENSCHNGKNSVECER</sequence>
<keyword evidence="3" id="KW-1185">Reference proteome</keyword>
<dbReference type="EMBL" id="UYYG01001161">
    <property type="protein sequence ID" value="VDN57633.1"/>
    <property type="molecule type" value="Genomic_DNA"/>
</dbReference>
<evidence type="ECO:0000313" key="1">
    <source>
        <dbReference type="EMBL" id="VDN57633.1"/>
    </source>
</evidence>
<dbReference type="Proteomes" id="UP000274756">
    <property type="component" value="Unassembled WGS sequence"/>
</dbReference>
<proteinExistence type="predicted"/>
<name>A0A0N4U955_DRAME</name>
<evidence type="ECO:0000313" key="4">
    <source>
        <dbReference type="WBParaSite" id="DME_0000360101-mRNA-1"/>
    </source>
</evidence>
<accession>A0A0N4U955</accession>
<evidence type="ECO:0000313" key="2">
    <source>
        <dbReference type="Proteomes" id="UP000038040"/>
    </source>
</evidence>
<reference evidence="1 3" key="2">
    <citation type="submission" date="2018-11" db="EMBL/GenBank/DDBJ databases">
        <authorList>
            <consortium name="Pathogen Informatics"/>
        </authorList>
    </citation>
    <scope>NUCLEOTIDE SEQUENCE [LARGE SCALE GENOMIC DNA]</scope>
</reference>
<dbReference type="Proteomes" id="UP000038040">
    <property type="component" value="Unplaced"/>
</dbReference>